<dbReference type="Proteomes" id="UP000708338">
    <property type="component" value="Unassembled WGS sequence"/>
</dbReference>
<evidence type="ECO:0000313" key="6">
    <source>
        <dbReference type="Proteomes" id="UP000708338"/>
    </source>
</evidence>
<sequence>MTLYFKEEVLFILIYRSINRYIKRGLDMKKPLISVLMSTYNEPIEYIIDSINSILAQTYENFEFVIINDNPIRVDLDEYLNKLYILDRRIKIIKNESNIGLTASLNKGLRYCSGLYIARMDADDISEPFRLEKELEYIIKQDLDIVGAYIQPISPTGENYGKSKKYPVWNSGCRRYLKSRSSLIHPTWLVKREVYEVLDGYRNVKYCEDYDFLIRASKIYKLACCPWICLRYRINPNGISVSNKITQKVYSKYLRKNFNRINELTPHDADLFYSKSAGYISQLEYYFNEIEFIRTCVSNCRKVLEYFRIFFGLKFARESLIEVLRMKMIMFISNCIEKARK</sequence>
<proteinExistence type="inferred from homology"/>
<dbReference type="PANTHER" id="PTHR43685">
    <property type="entry name" value="GLYCOSYLTRANSFERASE"/>
    <property type="match status" value="1"/>
</dbReference>
<dbReference type="Pfam" id="PF00535">
    <property type="entry name" value="Glycos_transf_2"/>
    <property type="match status" value="1"/>
</dbReference>
<name>A0AA41K5H9_9FIRM</name>
<dbReference type="InterPro" id="IPR001173">
    <property type="entry name" value="Glyco_trans_2-like"/>
</dbReference>
<dbReference type="EMBL" id="WQPS01000012">
    <property type="protein sequence ID" value="MBT9810326.1"/>
    <property type="molecule type" value="Genomic_DNA"/>
</dbReference>
<reference evidence="5" key="1">
    <citation type="journal article" date="2021" name="Gut Microbes">
        <title>A synthetic consortium of 100 gut commensals modulates the composition and function in a colon model of the microbiome of elderly subjects.</title>
        <authorList>
            <person name="Perez M."/>
            <person name="Ntemiri A."/>
            <person name="Tan H."/>
            <person name="Harris H.M.B."/>
            <person name="Roager H.M."/>
            <person name="Ribiere C."/>
            <person name="O'Toole P.W."/>
        </authorList>
    </citation>
    <scope>NUCLEOTIDE SEQUENCE</scope>
    <source>
        <strain evidence="5">MCC335</strain>
    </source>
</reference>
<accession>A0AA41K5H9</accession>
<organism evidence="5 6">
    <name type="scientific">Enterocloster citroniae</name>
    <dbReference type="NCBI Taxonomy" id="358743"/>
    <lineage>
        <taxon>Bacteria</taxon>
        <taxon>Bacillati</taxon>
        <taxon>Bacillota</taxon>
        <taxon>Clostridia</taxon>
        <taxon>Lachnospirales</taxon>
        <taxon>Lachnospiraceae</taxon>
        <taxon>Enterocloster</taxon>
    </lineage>
</organism>
<evidence type="ECO:0000256" key="2">
    <source>
        <dbReference type="ARBA" id="ARBA00022676"/>
    </source>
</evidence>
<dbReference type="Gene3D" id="3.90.550.10">
    <property type="entry name" value="Spore Coat Polysaccharide Biosynthesis Protein SpsA, Chain A"/>
    <property type="match status" value="1"/>
</dbReference>
<evidence type="ECO:0000259" key="4">
    <source>
        <dbReference type="Pfam" id="PF00535"/>
    </source>
</evidence>
<keyword evidence="3" id="KW-0808">Transferase</keyword>
<dbReference type="SUPFAM" id="SSF53448">
    <property type="entry name" value="Nucleotide-diphospho-sugar transferases"/>
    <property type="match status" value="1"/>
</dbReference>
<dbReference type="GO" id="GO:0016757">
    <property type="term" value="F:glycosyltransferase activity"/>
    <property type="evidence" value="ECO:0007669"/>
    <property type="project" value="UniProtKB-KW"/>
</dbReference>
<evidence type="ECO:0000313" key="5">
    <source>
        <dbReference type="EMBL" id="MBT9810326.1"/>
    </source>
</evidence>
<feature type="domain" description="Glycosyltransferase 2-like" evidence="4">
    <location>
        <begin position="34"/>
        <end position="195"/>
    </location>
</feature>
<evidence type="ECO:0000256" key="1">
    <source>
        <dbReference type="ARBA" id="ARBA00006739"/>
    </source>
</evidence>
<evidence type="ECO:0000256" key="3">
    <source>
        <dbReference type="ARBA" id="ARBA00022679"/>
    </source>
</evidence>
<comment type="similarity">
    <text evidence="1">Belongs to the glycosyltransferase 2 family.</text>
</comment>
<dbReference type="InterPro" id="IPR029044">
    <property type="entry name" value="Nucleotide-diphossugar_trans"/>
</dbReference>
<keyword evidence="2" id="KW-0328">Glycosyltransferase</keyword>
<dbReference type="AlphaFoldDB" id="A0AA41K5H9"/>
<dbReference type="PANTHER" id="PTHR43685:SF5">
    <property type="entry name" value="GLYCOSYLTRANSFERASE EPSE-RELATED"/>
    <property type="match status" value="1"/>
</dbReference>
<gene>
    <name evidence="5" type="ORF">GPL26_11825</name>
</gene>
<dbReference type="InterPro" id="IPR050834">
    <property type="entry name" value="Glycosyltransf_2"/>
</dbReference>
<comment type="caution">
    <text evidence="5">The sequence shown here is derived from an EMBL/GenBank/DDBJ whole genome shotgun (WGS) entry which is preliminary data.</text>
</comment>
<protein>
    <submittedName>
        <fullName evidence="5">Glycosyltransferase</fullName>
    </submittedName>
</protein>